<dbReference type="GeneID" id="41972616"/>
<evidence type="ECO:0000256" key="6">
    <source>
        <dbReference type="ARBA" id="ARBA00022801"/>
    </source>
</evidence>
<keyword evidence="4" id="KW-0479">Metal-binding</keyword>
<name>A0A507B843_9PEZI</name>
<dbReference type="OrthoDB" id="3640at2759"/>
<dbReference type="GO" id="GO:0070536">
    <property type="term" value="P:protein K63-linked deubiquitination"/>
    <property type="evidence" value="ECO:0007669"/>
    <property type="project" value="InterPro"/>
</dbReference>
<dbReference type="InterPro" id="IPR037518">
    <property type="entry name" value="MPN"/>
</dbReference>
<dbReference type="GO" id="GO:0061578">
    <property type="term" value="F:K63-linked deubiquitinase activity"/>
    <property type="evidence" value="ECO:0007669"/>
    <property type="project" value="InterPro"/>
</dbReference>
<dbReference type="GO" id="GO:0016020">
    <property type="term" value="C:membrane"/>
    <property type="evidence" value="ECO:0007669"/>
    <property type="project" value="TreeGrafter"/>
</dbReference>
<feature type="compositionally biased region" description="Basic and acidic residues" evidence="9">
    <location>
        <begin position="122"/>
        <end position="141"/>
    </location>
</feature>
<dbReference type="Pfam" id="PF01398">
    <property type="entry name" value="JAB"/>
    <property type="match status" value="1"/>
</dbReference>
<keyword evidence="8" id="KW-0482">Metalloprotease</keyword>
<reference evidence="11 12" key="1">
    <citation type="submission" date="2019-06" db="EMBL/GenBank/DDBJ databases">
        <title>Draft genome sequence of the filamentous fungus Phialemoniopsis curvata isolated from diesel fuel.</title>
        <authorList>
            <person name="Varaljay V.A."/>
            <person name="Lyon W.J."/>
            <person name="Crouch A.L."/>
            <person name="Drake C.E."/>
            <person name="Hollomon J.M."/>
            <person name="Nadeau L.J."/>
            <person name="Nunn H.S."/>
            <person name="Stevenson B.S."/>
            <person name="Bojanowski C.L."/>
            <person name="Crookes-Goodson W.J."/>
        </authorList>
    </citation>
    <scope>NUCLEOTIDE SEQUENCE [LARGE SCALE GENOMIC DNA]</scope>
    <source>
        <strain evidence="11 12">D216</strain>
    </source>
</reference>
<keyword evidence="6" id="KW-0378">Hydrolase</keyword>
<comment type="cofactor">
    <cofactor evidence="1">
        <name>Zn(2+)</name>
        <dbReference type="ChEBI" id="CHEBI:29105"/>
    </cofactor>
</comment>
<dbReference type="Gene3D" id="1.20.58.80">
    <property type="entry name" value="Phosphotransferase system, lactose/cellobiose-type IIA subunit"/>
    <property type="match status" value="1"/>
</dbReference>
<evidence type="ECO:0000256" key="7">
    <source>
        <dbReference type="ARBA" id="ARBA00022833"/>
    </source>
</evidence>
<feature type="compositionally biased region" description="Basic and acidic residues" evidence="9">
    <location>
        <begin position="200"/>
        <end position="212"/>
    </location>
</feature>
<gene>
    <name evidence="11" type="ORF">E0L32_005169</name>
</gene>
<dbReference type="InterPro" id="IPR044098">
    <property type="entry name" value="STAMBP/STALP-like_MPN"/>
</dbReference>
<keyword evidence="12" id="KW-1185">Reference proteome</keyword>
<evidence type="ECO:0000256" key="8">
    <source>
        <dbReference type="ARBA" id="ARBA00023049"/>
    </source>
</evidence>
<dbReference type="GO" id="GO:0006508">
    <property type="term" value="P:proteolysis"/>
    <property type="evidence" value="ECO:0007669"/>
    <property type="project" value="UniProtKB-KW"/>
</dbReference>
<dbReference type="SUPFAM" id="SSF102712">
    <property type="entry name" value="JAB1/MPN domain"/>
    <property type="match status" value="1"/>
</dbReference>
<dbReference type="Gene3D" id="3.40.140.10">
    <property type="entry name" value="Cytidine Deaminase, domain 2"/>
    <property type="match status" value="1"/>
</dbReference>
<dbReference type="InParanoid" id="A0A507B843"/>
<evidence type="ECO:0000259" key="10">
    <source>
        <dbReference type="PROSITE" id="PS50249"/>
    </source>
</evidence>
<feature type="region of interest" description="Disordered" evidence="9">
    <location>
        <begin position="122"/>
        <end position="149"/>
    </location>
</feature>
<organism evidence="11 12">
    <name type="scientific">Thyridium curvatum</name>
    <dbReference type="NCBI Taxonomy" id="1093900"/>
    <lineage>
        <taxon>Eukaryota</taxon>
        <taxon>Fungi</taxon>
        <taxon>Dikarya</taxon>
        <taxon>Ascomycota</taxon>
        <taxon>Pezizomycotina</taxon>
        <taxon>Sordariomycetes</taxon>
        <taxon>Sordariomycetidae</taxon>
        <taxon>Thyridiales</taxon>
        <taxon>Thyridiaceae</taxon>
        <taxon>Thyridium</taxon>
    </lineage>
</organism>
<dbReference type="Proteomes" id="UP000319257">
    <property type="component" value="Unassembled WGS sequence"/>
</dbReference>
<dbReference type="AlphaFoldDB" id="A0A507B843"/>
<keyword evidence="5" id="KW-0833">Ubl conjugation pathway</keyword>
<evidence type="ECO:0000256" key="5">
    <source>
        <dbReference type="ARBA" id="ARBA00022786"/>
    </source>
</evidence>
<evidence type="ECO:0000313" key="11">
    <source>
        <dbReference type="EMBL" id="TPX14774.1"/>
    </source>
</evidence>
<comment type="similarity">
    <text evidence="2">Belongs to the peptidase M67C family.</text>
</comment>
<dbReference type="PROSITE" id="PS50249">
    <property type="entry name" value="MPN"/>
    <property type="match status" value="1"/>
</dbReference>
<keyword evidence="7" id="KW-0862">Zinc</keyword>
<feature type="region of interest" description="Disordered" evidence="9">
    <location>
        <begin position="1"/>
        <end position="21"/>
    </location>
</feature>
<dbReference type="GO" id="GO:0005768">
    <property type="term" value="C:endosome"/>
    <property type="evidence" value="ECO:0007669"/>
    <property type="project" value="TreeGrafter"/>
</dbReference>
<feature type="domain" description="MPN" evidence="10">
    <location>
        <begin position="368"/>
        <end position="495"/>
    </location>
</feature>
<keyword evidence="3" id="KW-0645">Protease</keyword>
<comment type="caution">
    <text evidence="11">The sequence shown here is derived from an EMBL/GenBank/DDBJ whole genome shotgun (WGS) entry which is preliminary data.</text>
</comment>
<dbReference type="GO" id="GO:0140492">
    <property type="term" value="F:metal-dependent deubiquitinase activity"/>
    <property type="evidence" value="ECO:0007669"/>
    <property type="project" value="InterPro"/>
</dbReference>
<protein>
    <recommendedName>
        <fullName evidence="10">MPN domain-containing protein</fullName>
    </recommendedName>
</protein>
<proteinExistence type="inferred from homology"/>
<dbReference type="RefSeq" id="XP_030996485.1">
    <property type="nucleotide sequence ID" value="XM_031139661.1"/>
</dbReference>
<feature type="compositionally biased region" description="Polar residues" evidence="9">
    <location>
        <begin position="247"/>
        <end position="268"/>
    </location>
</feature>
<accession>A0A507B843</accession>
<dbReference type="PANTHER" id="PTHR12947:SF13">
    <property type="entry name" value="FI19924P1"/>
    <property type="match status" value="1"/>
</dbReference>
<evidence type="ECO:0000256" key="2">
    <source>
        <dbReference type="ARBA" id="ARBA00010981"/>
    </source>
</evidence>
<dbReference type="InterPro" id="IPR000555">
    <property type="entry name" value="JAMM/MPN+_dom"/>
</dbReference>
<dbReference type="GO" id="GO:0046872">
    <property type="term" value="F:metal ion binding"/>
    <property type="evidence" value="ECO:0007669"/>
    <property type="project" value="UniProtKB-KW"/>
</dbReference>
<dbReference type="STRING" id="1093900.A0A507B843"/>
<sequence length="547" mass="62736">MPRPPPSNGLGPASRPSSASELAEEAGNYVYNPTVPLRHWVGAAETLYREGSIYRREGNLAKAYMLLHRFSSLYLNNLAKHPLAKTPEGKKMLKTLQRRLPSVIGQLEEMKPQIDEAHHEWQRMSEAERKEVQDFSSEKSPEYAAHASRDPALAWSNRARAKVLDAGENQELAVDLATKEFRRRKAERYTGAWEQEDEERNGRHQVDRDWTYTREVPTGDDDLQRQMELARRRLDHPDEVEQYTPIRPTQQLTLRSSSYNYPTISKSSPLHYDPSQSERLRDEVGPQPPRPPKEFVSRNESLNRSYAPLVPRKELDQSTMPPSDQEMFSPPPPAVPDKTPNTDQPKKKERYTFKPADYLENGDPLRPVFLPEGLRREFVQLAADKTRQGIEMCGLLCGTIVNNALFVTCLLIPEQKGTPDTCETINESSYFDFMDKEDLVQLGWIHTHPTQTCFMSSRDLHTHAGYQIMTPESIAIVCAPRYEPSWGVFRLTNPPGLNHLLQCSKTDTFHQHDIDSNLLYKDASHPPGHVYISKRLDYYVHDLRPEA</sequence>
<dbReference type="EMBL" id="SKBQ01000026">
    <property type="protein sequence ID" value="TPX14774.1"/>
    <property type="molecule type" value="Genomic_DNA"/>
</dbReference>
<evidence type="ECO:0000256" key="4">
    <source>
        <dbReference type="ARBA" id="ARBA00022723"/>
    </source>
</evidence>
<feature type="compositionally biased region" description="Basic and acidic residues" evidence="9">
    <location>
        <begin position="222"/>
        <end position="239"/>
    </location>
</feature>
<dbReference type="SMART" id="SM00232">
    <property type="entry name" value="JAB_MPN"/>
    <property type="match status" value="1"/>
</dbReference>
<feature type="region of interest" description="Disordered" evidence="9">
    <location>
        <begin position="193"/>
        <end position="347"/>
    </location>
</feature>
<dbReference type="FunFam" id="3.40.140.10:FF:000033">
    <property type="entry name" value="AMSH-like protease sst2"/>
    <property type="match status" value="1"/>
</dbReference>
<evidence type="ECO:0000256" key="9">
    <source>
        <dbReference type="SAM" id="MobiDB-lite"/>
    </source>
</evidence>
<dbReference type="CDD" id="cd08066">
    <property type="entry name" value="MPN_AMSH_like"/>
    <property type="match status" value="1"/>
</dbReference>
<evidence type="ECO:0000256" key="3">
    <source>
        <dbReference type="ARBA" id="ARBA00022670"/>
    </source>
</evidence>
<evidence type="ECO:0000256" key="1">
    <source>
        <dbReference type="ARBA" id="ARBA00001947"/>
    </source>
</evidence>
<dbReference type="PANTHER" id="PTHR12947">
    <property type="entry name" value="AMSH-LIKE PROTEASE"/>
    <property type="match status" value="1"/>
</dbReference>
<evidence type="ECO:0000313" key="12">
    <source>
        <dbReference type="Proteomes" id="UP000319257"/>
    </source>
</evidence>